<feature type="transmembrane region" description="Helical" evidence="2">
    <location>
        <begin position="207"/>
        <end position="227"/>
    </location>
</feature>
<accession>A0A1U7J1D3</accession>
<proteinExistence type="predicted"/>
<feature type="transmembrane region" description="Helical" evidence="2">
    <location>
        <begin position="288"/>
        <end position="307"/>
    </location>
</feature>
<comment type="caution">
    <text evidence="3">The sequence shown here is derived from an EMBL/GenBank/DDBJ whole genome shotgun (WGS) entry which is preliminary data.</text>
</comment>
<organism evidence="3 4">
    <name type="scientific">Phormidium tenue NIES-30</name>
    <dbReference type="NCBI Taxonomy" id="549789"/>
    <lineage>
        <taxon>Bacteria</taxon>
        <taxon>Bacillati</taxon>
        <taxon>Cyanobacteriota</taxon>
        <taxon>Cyanophyceae</taxon>
        <taxon>Oscillatoriophycideae</taxon>
        <taxon>Oscillatoriales</taxon>
        <taxon>Oscillatoriaceae</taxon>
        <taxon>Phormidium</taxon>
    </lineage>
</organism>
<feature type="transmembrane region" description="Helical" evidence="2">
    <location>
        <begin position="319"/>
        <end position="339"/>
    </location>
</feature>
<name>A0A1U7J1D3_9CYAN</name>
<evidence type="ECO:0000256" key="1">
    <source>
        <dbReference type="SAM" id="MobiDB-lite"/>
    </source>
</evidence>
<evidence type="ECO:0000256" key="2">
    <source>
        <dbReference type="SAM" id="Phobius"/>
    </source>
</evidence>
<dbReference type="RefSeq" id="WP_073609854.1">
    <property type="nucleotide sequence ID" value="NZ_MRCG01000015.1"/>
</dbReference>
<keyword evidence="4" id="KW-1185">Reference proteome</keyword>
<dbReference type="Proteomes" id="UP000185557">
    <property type="component" value="Unassembled WGS sequence"/>
</dbReference>
<feature type="transmembrane region" description="Helical" evidence="2">
    <location>
        <begin position="114"/>
        <end position="132"/>
    </location>
</feature>
<keyword evidence="2" id="KW-1133">Transmembrane helix</keyword>
<feature type="transmembrane region" description="Helical" evidence="2">
    <location>
        <begin position="247"/>
        <end position="267"/>
    </location>
</feature>
<dbReference type="OrthoDB" id="571043at2"/>
<evidence type="ECO:0000313" key="3">
    <source>
        <dbReference type="EMBL" id="OKH45806.1"/>
    </source>
</evidence>
<feature type="transmembrane region" description="Helical" evidence="2">
    <location>
        <begin position="12"/>
        <end position="30"/>
    </location>
</feature>
<gene>
    <name evidence="3" type="ORF">NIES30_18135</name>
</gene>
<feature type="transmembrane region" description="Helical" evidence="2">
    <location>
        <begin position="91"/>
        <end position="108"/>
    </location>
</feature>
<feature type="transmembrane region" description="Helical" evidence="2">
    <location>
        <begin position="346"/>
        <end position="364"/>
    </location>
</feature>
<reference evidence="3 4" key="1">
    <citation type="submission" date="2016-11" db="EMBL/GenBank/DDBJ databases">
        <title>Draft Genome Sequences of Nine Cyanobacterial Strains from Diverse Habitats.</title>
        <authorList>
            <person name="Zhu T."/>
            <person name="Hou S."/>
            <person name="Lu X."/>
            <person name="Hess W.R."/>
        </authorList>
    </citation>
    <scope>NUCLEOTIDE SEQUENCE [LARGE SCALE GENOMIC DNA]</scope>
    <source>
        <strain evidence="3 4">NIES-30</strain>
    </source>
</reference>
<dbReference type="STRING" id="549789.NIES30_18135"/>
<protein>
    <recommendedName>
        <fullName evidence="5">Glycosyltransferase RgtA/B/C/D-like domain-containing protein</fullName>
    </recommendedName>
</protein>
<evidence type="ECO:0008006" key="5">
    <source>
        <dbReference type="Google" id="ProtNLM"/>
    </source>
</evidence>
<dbReference type="AlphaFoldDB" id="A0A1U7J1D3"/>
<feature type="transmembrane region" description="Helical" evidence="2">
    <location>
        <begin position="175"/>
        <end position="195"/>
    </location>
</feature>
<evidence type="ECO:0000313" key="4">
    <source>
        <dbReference type="Proteomes" id="UP000185557"/>
    </source>
</evidence>
<dbReference type="EMBL" id="MRCG01000015">
    <property type="protein sequence ID" value="OKH45806.1"/>
    <property type="molecule type" value="Genomic_DNA"/>
</dbReference>
<keyword evidence="2" id="KW-0812">Transmembrane</keyword>
<sequence length="407" mass="45435">MKLQSFSHSQQKVFFLCAITAIYLAIVAWLDFLQGPAWWDEADFWKSSLTFSDSLLPSLADLREYYSLNTPLPFMVFGFLEYLFKQGMVAGRLLNLVLSLGIVATIGWPSKDRGGRALLCLLGLFLCPYFLFLSGRLYTEMIACTWVLLGLVAYVRDRHWVSCLAFVLAIASRQYMLAFPAAIATYEFLAIANQYRKGQPVSLRQHQCWLAPAVASLSFLGWVALFGGLAPADAIADKSPDVQKSTLALTPGGAINFLAFVGAYIVIPEFLLFRPAAPRQALRHHWKKWLLIAAGLLVACLVFPPLDTPYGNMGKVADLLPFYGLVMAMYYGLALITCLRFAKPDLLFWILAFNALIMMKAIPWDRYVLPLVVAFWYLKSIRYPGTDAQPTGDNGPQPALEQTLAEP</sequence>
<feature type="region of interest" description="Disordered" evidence="1">
    <location>
        <begin position="388"/>
        <end position="407"/>
    </location>
</feature>
<keyword evidence="2" id="KW-0472">Membrane</keyword>